<evidence type="ECO:0000313" key="2">
    <source>
        <dbReference type="EMBL" id="KIL53442.1"/>
    </source>
</evidence>
<dbReference type="InterPro" id="IPR012337">
    <property type="entry name" value="RNaseH-like_sf"/>
</dbReference>
<keyword evidence="3" id="KW-1185">Reference proteome</keyword>
<dbReference type="PANTHER" id="PTHR10948">
    <property type="entry name" value="TRANSPOSASE"/>
    <property type="match status" value="1"/>
</dbReference>
<proteinExistence type="predicted"/>
<dbReference type="PATRIC" id="fig|135826.4.peg.421"/>
<dbReference type="InterPro" id="IPR051917">
    <property type="entry name" value="Transposase-Integrase"/>
</dbReference>
<dbReference type="GO" id="GO:0032196">
    <property type="term" value="P:transposition"/>
    <property type="evidence" value="ECO:0007669"/>
    <property type="project" value="TreeGrafter"/>
</dbReference>
<dbReference type="NCBIfam" id="NF033563">
    <property type="entry name" value="transpos_IS30"/>
    <property type="match status" value="1"/>
</dbReference>
<evidence type="ECO:0000313" key="3">
    <source>
        <dbReference type="Proteomes" id="UP000031950"/>
    </source>
</evidence>
<protein>
    <submittedName>
        <fullName evidence="2">Mobile element protein</fullName>
    </submittedName>
</protein>
<dbReference type="GO" id="GO:0015074">
    <property type="term" value="P:DNA integration"/>
    <property type="evidence" value="ECO:0007669"/>
    <property type="project" value="InterPro"/>
</dbReference>
<organism evidence="2 3">
    <name type="scientific">Jeotgalibacillus alimentarius</name>
    <dbReference type="NCBI Taxonomy" id="135826"/>
    <lineage>
        <taxon>Bacteria</taxon>
        <taxon>Bacillati</taxon>
        <taxon>Bacillota</taxon>
        <taxon>Bacilli</taxon>
        <taxon>Bacillales</taxon>
        <taxon>Caryophanaceae</taxon>
        <taxon>Jeotgalibacillus</taxon>
    </lineage>
</organism>
<dbReference type="AlphaFoldDB" id="A0A0C2VX59"/>
<dbReference type="InterPro" id="IPR001584">
    <property type="entry name" value="Integrase_cat-core"/>
</dbReference>
<evidence type="ECO:0000259" key="1">
    <source>
        <dbReference type="PROSITE" id="PS50994"/>
    </source>
</evidence>
<dbReference type="PANTHER" id="PTHR10948:SF23">
    <property type="entry name" value="TRANSPOSASE INSI FOR INSERTION SEQUENCE ELEMENT IS30A-RELATED"/>
    <property type="match status" value="1"/>
</dbReference>
<dbReference type="Gene3D" id="3.30.420.10">
    <property type="entry name" value="Ribonuclease H-like superfamily/Ribonuclease H"/>
    <property type="match status" value="1"/>
</dbReference>
<dbReference type="GO" id="GO:0005829">
    <property type="term" value="C:cytosol"/>
    <property type="evidence" value="ECO:0007669"/>
    <property type="project" value="TreeGrafter"/>
</dbReference>
<dbReference type="STRING" id="135826.KP77_04180"/>
<gene>
    <name evidence="2" type="ORF">KP77_04180</name>
</gene>
<dbReference type="PROSITE" id="PS50994">
    <property type="entry name" value="INTEGRASE"/>
    <property type="match status" value="1"/>
</dbReference>
<dbReference type="InterPro" id="IPR053392">
    <property type="entry name" value="Transposase_IS30-like"/>
</dbReference>
<dbReference type="GO" id="GO:0004803">
    <property type="term" value="F:transposase activity"/>
    <property type="evidence" value="ECO:0007669"/>
    <property type="project" value="TreeGrafter"/>
</dbReference>
<dbReference type="GO" id="GO:0003676">
    <property type="term" value="F:nucleic acid binding"/>
    <property type="evidence" value="ECO:0007669"/>
    <property type="project" value="InterPro"/>
</dbReference>
<sequence>MDSREEFGHWEIDTVLGKKSKDEALLTLIERKTRKELLVRISSKSASAVQEAVRTLLAPYQDNCSAVFKSITADNGAEFSELAAFEKENIAIYFSHPYASFERGTNERHNGIKKTPCPKHIFNTI</sequence>
<dbReference type="Proteomes" id="UP000031950">
    <property type="component" value="Unassembled WGS sequence"/>
</dbReference>
<dbReference type="SUPFAM" id="SSF53098">
    <property type="entry name" value="Ribonuclease H-like"/>
    <property type="match status" value="1"/>
</dbReference>
<dbReference type="EMBL" id="JXRQ01000008">
    <property type="protein sequence ID" value="KIL53442.1"/>
    <property type="molecule type" value="Genomic_DNA"/>
</dbReference>
<accession>A0A0C2VX59</accession>
<name>A0A0C2VX59_9BACL</name>
<reference evidence="2 3" key="1">
    <citation type="submission" date="2015-01" db="EMBL/GenBank/DDBJ databases">
        <title>Genome sequence of Jeotgalibacillus alimentarius.</title>
        <authorList>
            <person name="Goh K.M."/>
            <person name="Chan K.-G."/>
            <person name="Yaakop A.S."/>
            <person name="Ee R."/>
            <person name="Gan H.M."/>
            <person name="Chan C.S."/>
        </authorList>
    </citation>
    <scope>NUCLEOTIDE SEQUENCE [LARGE SCALE GENOMIC DNA]</scope>
    <source>
        <strain evidence="2 3">YKJ-13</strain>
    </source>
</reference>
<feature type="domain" description="Integrase catalytic" evidence="1">
    <location>
        <begin position="1"/>
        <end position="125"/>
    </location>
</feature>
<dbReference type="InterPro" id="IPR036397">
    <property type="entry name" value="RNaseH_sf"/>
</dbReference>
<comment type="caution">
    <text evidence="2">The sequence shown here is derived from an EMBL/GenBank/DDBJ whole genome shotgun (WGS) entry which is preliminary data.</text>
</comment>